<evidence type="ECO:0000313" key="3">
    <source>
        <dbReference type="Proteomes" id="UP000295043"/>
    </source>
</evidence>
<dbReference type="SMART" id="SM00754">
    <property type="entry name" value="CHRD"/>
    <property type="match status" value="1"/>
</dbReference>
<sequence>MPANDSAASGSGNITLDTDAKKLTWTVTSSGLSGEATAAHFHGPAAPGENASPVVDISKSIASGSAEITDQHLADLQSGKWYLNIHTAKFPDGEIRGQLEKAQ</sequence>
<dbReference type="AlphaFoldDB" id="A0A4R2BFN3"/>
<feature type="domain" description="CHRD" evidence="1">
    <location>
        <begin position="1"/>
        <end position="103"/>
    </location>
</feature>
<dbReference type="EMBL" id="SLVU01000019">
    <property type="protein sequence ID" value="TCN25315.1"/>
    <property type="molecule type" value="Genomic_DNA"/>
</dbReference>
<gene>
    <name evidence="2" type="ORF">EV184_11985</name>
</gene>
<evidence type="ECO:0000313" key="2">
    <source>
        <dbReference type="EMBL" id="TCN25315.1"/>
    </source>
</evidence>
<organism evidence="2 3">
    <name type="scientific">Sinorhizobium americanum</name>
    <dbReference type="NCBI Taxonomy" id="194963"/>
    <lineage>
        <taxon>Bacteria</taxon>
        <taxon>Pseudomonadati</taxon>
        <taxon>Pseudomonadota</taxon>
        <taxon>Alphaproteobacteria</taxon>
        <taxon>Hyphomicrobiales</taxon>
        <taxon>Rhizobiaceae</taxon>
        <taxon>Sinorhizobium/Ensifer group</taxon>
        <taxon>Sinorhizobium</taxon>
    </lineage>
</organism>
<name>A0A4R2BFN3_9HYPH</name>
<evidence type="ECO:0000259" key="1">
    <source>
        <dbReference type="PROSITE" id="PS50933"/>
    </source>
</evidence>
<accession>A0A4R2BFN3</accession>
<proteinExistence type="predicted"/>
<dbReference type="Proteomes" id="UP000295043">
    <property type="component" value="Unassembled WGS sequence"/>
</dbReference>
<protein>
    <submittedName>
        <fullName evidence="2">CHRD domain-containing protein</fullName>
    </submittedName>
</protein>
<reference evidence="2 3" key="1">
    <citation type="submission" date="2019-03" db="EMBL/GenBank/DDBJ databases">
        <title>Genomic Encyclopedia of Type Strains, Phase IV (KMG-V): Genome sequencing to study the core and pangenomes of soil and plant-associated prokaryotes.</title>
        <authorList>
            <person name="Whitman W."/>
        </authorList>
    </citation>
    <scope>NUCLEOTIDE SEQUENCE [LARGE SCALE GENOMIC DNA]</scope>
    <source>
        <strain evidence="2 3">23C40</strain>
    </source>
</reference>
<dbReference type="InterPro" id="IPR010895">
    <property type="entry name" value="CHRD"/>
</dbReference>
<dbReference type="Pfam" id="PF07452">
    <property type="entry name" value="CHRD"/>
    <property type="match status" value="1"/>
</dbReference>
<dbReference type="PROSITE" id="PS50933">
    <property type="entry name" value="CHRD"/>
    <property type="match status" value="1"/>
</dbReference>
<comment type="caution">
    <text evidence="2">The sequence shown here is derived from an EMBL/GenBank/DDBJ whole genome shotgun (WGS) entry which is preliminary data.</text>
</comment>